<dbReference type="PANTHER" id="PTHR35936">
    <property type="entry name" value="MEMBRANE-BOUND LYTIC MUREIN TRANSGLYCOSYLASE F"/>
    <property type="match status" value="1"/>
</dbReference>
<evidence type="ECO:0000313" key="3">
    <source>
        <dbReference type="EMBL" id="MFG6459684.1"/>
    </source>
</evidence>
<evidence type="ECO:0000256" key="1">
    <source>
        <dbReference type="ARBA" id="ARBA00022729"/>
    </source>
</evidence>
<protein>
    <submittedName>
        <fullName evidence="3">Substrate-binding periplasmic protein</fullName>
    </submittedName>
</protein>
<organism evidence="3 4">
    <name type="scientific">Pelomonas nitida</name>
    <dbReference type="NCBI Taxonomy" id="3299027"/>
    <lineage>
        <taxon>Bacteria</taxon>
        <taxon>Pseudomonadati</taxon>
        <taxon>Pseudomonadota</taxon>
        <taxon>Betaproteobacteria</taxon>
        <taxon>Burkholderiales</taxon>
        <taxon>Sphaerotilaceae</taxon>
        <taxon>Roseateles</taxon>
    </lineage>
</organism>
<dbReference type="InterPro" id="IPR001638">
    <property type="entry name" value="Solute-binding_3/MltF_N"/>
</dbReference>
<dbReference type="EMBL" id="JBIGIA010000027">
    <property type="protein sequence ID" value="MFG6459684.1"/>
    <property type="molecule type" value="Genomic_DNA"/>
</dbReference>
<proteinExistence type="predicted"/>
<dbReference type="Gene3D" id="3.40.190.10">
    <property type="entry name" value="Periplasmic binding protein-like II"/>
    <property type="match status" value="2"/>
</dbReference>
<dbReference type="Proteomes" id="UP001606305">
    <property type="component" value="Unassembled WGS sequence"/>
</dbReference>
<dbReference type="SUPFAM" id="SSF53850">
    <property type="entry name" value="Periplasmic binding protein-like II"/>
    <property type="match status" value="1"/>
</dbReference>
<name>A0ABW7GCV9_9BURK</name>
<sequence>MMVHRPQARYGLGALAVWLGLATPVLALDVRTVQQASASVKYDAGGPPDRPGLCMEILRAVAKAAPGLTFTGLDEQVPLKRVERLLAEGRIDAFFCLLKSPEREKHWRYAPVPLYVIRHVVVQRADDARQVRTLQDLATTSRRKPVLIMRGTALARPLVAAGVALAEVGSEREALDMLRIGRADFVYGQDLQLRRHVNDPRQHGGFRFGGTIFQEEPQYLALRAGLPASLEEKLTDALRRLERDGTLRQLIDKYR</sequence>
<dbReference type="PANTHER" id="PTHR35936:SF35">
    <property type="entry name" value="L-CYSTINE-BINDING PROTEIN TCYJ"/>
    <property type="match status" value="1"/>
</dbReference>
<dbReference type="SMART" id="SM00062">
    <property type="entry name" value="PBPb"/>
    <property type="match status" value="1"/>
</dbReference>
<dbReference type="Pfam" id="PF00497">
    <property type="entry name" value="SBP_bac_3"/>
    <property type="match status" value="1"/>
</dbReference>
<gene>
    <name evidence="3" type="ORF">ACG00X_22855</name>
</gene>
<feature type="domain" description="Solute-binding protein family 3/N-terminal" evidence="2">
    <location>
        <begin position="32"/>
        <end position="255"/>
    </location>
</feature>
<evidence type="ECO:0000259" key="2">
    <source>
        <dbReference type="SMART" id="SM00062"/>
    </source>
</evidence>
<accession>A0ABW7GCV9</accession>
<keyword evidence="4" id="KW-1185">Reference proteome</keyword>
<comment type="caution">
    <text evidence="3">The sequence shown here is derived from an EMBL/GenBank/DDBJ whole genome shotgun (WGS) entry which is preliminary data.</text>
</comment>
<reference evidence="3 4" key="1">
    <citation type="submission" date="2024-09" db="EMBL/GenBank/DDBJ databases">
        <title>Novel species of the genus Pelomonas and Roseateles isolated from streams.</title>
        <authorList>
            <person name="Lu H."/>
        </authorList>
    </citation>
    <scope>NUCLEOTIDE SEQUENCE [LARGE SCALE GENOMIC DNA]</scope>
    <source>
        <strain evidence="3 4">BYS96W</strain>
    </source>
</reference>
<evidence type="ECO:0000313" key="4">
    <source>
        <dbReference type="Proteomes" id="UP001606305"/>
    </source>
</evidence>
<keyword evidence="1" id="KW-0732">Signal</keyword>